<organism evidence="2 3">
    <name type="scientific">Roridomyces roridus</name>
    <dbReference type="NCBI Taxonomy" id="1738132"/>
    <lineage>
        <taxon>Eukaryota</taxon>
        <taxon>Fungi</taxon>
        <taxon>Dikarya</taxon>
        <taxon>Basidiomycota</taxon>
        <taxon>Agaricomycotina</taxon>
        <taxon>Agaricomycetes</taxon>
        <taxon>Agaricomycetidae</taxon>
        <taxon>Agaricales</taxon>
        <taxon>Marasmiineae</taxon>
        <taxon>Mycenaceae</taxon>
        <taxon>Roridomyces</taxon>
    </lineage>
</organism>
<dbReference type="Proteomes" id="UP001221142">
    <property type="component" value="Unassembled WGS sequence"/>
</dbReference>
<evidence type="ECO:0000313" key="3">
    <source>
        <dbReference type="Proteomes" id="UP001221142"/>
    </source>
</evidence>
<name>A0AAD7BAX3_9AGAR</name>
<dbReference type="InterPro" id="IPR001810">
    <property type="entry name" value="F-box_dom"/>
</dbReference>
<accession>A0AAD7BAX3</accession>
<reference evidence="2" key="1">
    <citation type="submission" date="2023-03" db="EMBL/GenBank/DDBJ databases">
        <title>Massive genome expansion in bonnet fungi (Mycena s.s.) driven by repeated elements and novel gene families across ecological guilds.</title>
        <authorList>
            <consortium name="Lawrence Berkeley National Laboratory"/>
            <person name="Harder C.B."/>
            <person name="Miyauchi S."/>
            <person name="Viragh M."/>
            <person name="Kuo A."/>
            <person name="Thoen E."/>
            <person name="Andreopoulos B."/>
            <person name="Lu D."/>
            <person name="Skrede I."/>
            <person name="Drula E."/>
            <person name="Henrissat B."/>
            <person name="Morin E."/>
            <person name="Kohler A."/>
            <person name="Barry K."/>
            <person name="LaButti K."/>
            <person name="Morin E."/>
            <person name="Salamov A."/>
            <person name="Lipzen A."/>
            <person name="Mereny Z."/>
            <person name="Hegedus B."/>
            <person name="Baldrian P."/>
            <person name="Stursova M."/>
            <person name="Weitz H."/>
            <person name="Taylor A."/>
            <person name="Grigoriev I.V."/>
            <person name="Nagy L.G."/>
            <person name="Martin F."/>
            <person name="Kauserud H."/>
        </authorList>
    </citation>
    <scope>NUCLEOTIDE SEQUENCE</scope>
    <source>
        <strain evidence="2">9284</strain>
    </source>
</reference>
<feature type="domain" description="F-box" evidence="1">
    <location>
        <begin position="1"/>
        <end position="44"/>
    </location>
</feature>
<dbReference type="EMBL" id="JARKIF010000024">
    <property type="protein sequence ID" value="KAJ7615478.1"/>
    <property type="molecule type" value="Genomic_DNA"/>
</dbReference>
<gene>
    <name evidence="2" type="ORF">FB45DRAFT_935763</name>
</gene>
<sequence>MSDLPQELVDAVVDEIDDHEALEAFSLVSRSFVSSCQRRLFHTIRFEDARSLRAITQKFTSCPHLRSYVQVLQIGFLFSTKHLKAVASLVGMLQDLRRMTWGMWMDKMKPKYLIRAMKRSLRNPSMQCLTLDACSVPPSVLSYAAAFTSELHLGMVGLDLGSEPPSTRVPRARTNLKELSHLTMGAEQRRGRVARALLPHLGALQKYEDDLSSMTIFNLVVGATCKTLEHLQLREIPFRRLRRLARIPHRPRMESLRFLGIDLREDVSELSLTRIFSTLPKPSEVPRLETLSLLIAPADMLLPVPKSDLPVDWEAYECLCQINVDFRWSYEEPDEEAILAAYIHRQPFPSRIRVCVSNRMDEDFPL</sequence>
<keyword evidence="3" id="KW-1185">Reference proteome</keyword>
<evidence type="ECO:0000313" key="2">
    <source>
        <dbReference type="EMBL" id="KAJ7615478.1"/>
    </source>
</evidence>
<evidence type="ECO:0000259" key="1">
    <source>
        <dbReference type="PROSITE" id="PS50181"/>
    </source>
</evidence>
<dbReference type="AlphaFoldDB" id="A0AAD7BAX3"/>
<dbReference type="PROSITE" id="PS50181">
    <property type="entry name" value="FBOX"/>
    <property type="match status" value="1"/>
</dbReference>
<proteinExistence type="predicted"/>
<protein>
    <recommendedName>
        <fullName evidence="1">F-box domain-containing protein</fullName>
    </recommendedName>
</protein>
<comment type="caution">
    <text evidence="2">The sequence shown here is derived from an EMBL/GenBank/DDBJ whole genome shotgun (WGS) entry which is preliminary data.</text>
</comment>